<keyword evidence="2" id="KW-1185">Reference proteome</keyword>
<comment type="caution">
    <text evidence="1">The sequence shown here is derived from an EMBL/GenBank/DDBJ whole genome shotgun (WGS) entry which is preliminary data.</text>
</comment>
<accession>A0ACC1LFT4</accession>
<organism evidence="1 2">
    <name type="scientific">Coemansia helicoidea</name>
    <dbReference type="NCBI Taxonomy" id="1286919"/>
    <lineage>
        <taxon>Eukaryota</taxon>
        <taxon>Fungi</taxon>
        <taxon>Fungi incertae sedis</taxon>
        <taxon>Zoopagomycota</taxon>
        <taxon>Kickxellomycotina</taxon>
        <taxon>Kickxellomycetes</taxon>
        <taxon>Kickxellales</taxon>
        <taxon>Kickxellaceae</taxon>
        <taxon>Coemansia</taxon>
    </lineage>
</organism>
<sequence length="188" mass="19994">MDLSAGELARINALEHGAQVTTPMVLQIVSNLQVLSSQAAGTPVRHRCIVSDSQQSMMAILPLHLSALTDEQKICRFTLLRVDKCSVTRKMRSNDGAMAAIIIMEAEVLGTVAEKIGNPEKVSFGPATAAAPGAGGAMSAPAVQQHAPPPPPPPPQQQQPWQQPQRQQQPMFGGSSFMSRVEEAKPAV</sequence>
<dbReference type="Proteomes" id="UP001140087">
    <property type="component" value="Unassembled WGS sequence"/>
</dbReference>
<reference evidence="1" key="1">
    <citation type="submission" date="2022-07" db="EMBL/GenBank/DDBJ databases">
        <title>Phylogenomic reconstructions and comparative analyses of Kickxellomycotina fungi.</title>
        <authorList>
            <person name="Reynolds N.K."/>
            <person name="Stajich J.E."/>
            <person name="Barry K."/>
            <person name="Grigoriev I.V."/>
            <person name="Crous P."/>
            <person name="Smith M.E."/>
        </authorList>
    </citation>
    <scope>NUCLEOTIDE SEQUENCE</scope>
    <source>
        <strain evidence="1">BCRC 34780</strain>
    </source>
</reference>
<evidence type="ECO:0000313" key="2">
    <source>
        <dbReference type="Proteomes" id="UP001140087"/>
    </source>
</evidence>
<gene>
    <name evidence="1" type="primary">RFA1_1</name>
    <name evidence="1" type="ORF">H4R21_000688</name>
</gene>
<name>A0ACC1LFT4_9FUNG</name>
<dbReference type="EMBL" id="JANBUN010000102">
    <property type="protein sequence ID" value="KAJ2806901.1"/>
    <property type="molecule type" value="Genomic_DNA"/>
</dbReference>
<proteinExistence type="predicted"/>
<feature type="non-terminal residue" evidence="1">
    <location>
        <position position="188"/>
    </location>
</feature>
<evidence type="ECO:0000313" key="1">
    <source>
        <dbReference type="EMBL" id="KAJ2806901.1"/>
    </source>
</evidence>
<protein>
    <submittedName>
        <fullName evidence="1">Replication factor A protein 1</fullName>
    </submittedName>
</protein>